<keyword evidence="2" id="KW-1185">Reference proteome</keyword>
<dbReference type="RefSeq" id="WP_089067941.1">
    <property type="nucleotide sequence ID" value="NZ_CP022358.1"/>
</dbReference>
<dbReference type="EMBL" id="CP022358">
    <property type="protein sequence ID" value="ASK69463.1"/>
    <property type="molecule type" value="Genomic_DNA"/>
</dbReference>
<evidence type="ECO:0008006" key="3">
    <source>
        <dbReference type="Google" id="ProtNLM"/>
    </source>
</evidence>
<reference evidence="1 2" key="1">
    <citation type="submission" date="2017-07" db="EMBL/GenBank/DDBJ databases">
        <title>Phenotypical and genomic characterization of a clinical isolate of Shewanella bicestrii sp. nov. producing an extended-spectrum beta-lactamase and a new oxacillinase variant.</title>
        <authorList>
            <person name="Jousset A.B."/>
            <person name="Bonnin R.A."/>
            <person name="Girlich D."/>
            <person name="Dabos L."/>
            <person name="Potron A."/>
            <person name="Dortet L."/>
            <person name="Glaser P."/>
            <person name="Naas T."/>
        </authorList>
    </citation>
    <scope>NUCLEOTIDE SEQUENCE [LARGE SCALE GENOMIC DNA]</scope>
    <source>
        <strain evidence="1 2">JAB-1</strain>
    </source>
</reference>
<organism evidence="1 2">
    <name type="scientific">Shewanella bicestrii</name>
    <dbReference type="NCBI Taxonomy" id="2018305"/>
    <lineage>
        <taxon>Bacteria</taxon>
        <taxon>Pseudomonadati</taxon>
        <taxon>Pseudomonadota</taxon>
        <taxon>Gammaproteobacteria</taxon>
        <taxon>Alteromonadales</taxon>
        <taxon>Shewanellaceae</taxon>
        <taxon>Shewanella</taxon>
    </lineage>
</organism>
<protein>
    <recommendedName>
        <fullName evidence="3">Peptidase C39-like domain-containing protein</fullName>
    </recommendedName>
</protein>
<dbReference type="AlphaFoldDB" id="A0A220UP69"/>
<gene>
    <name evidence="1" type="ORF">CF168_11605</name>
</gene>
<dbReference type="KEGG" id="sbj:CF168_11605"/>
<accession>A0A220UP69</accession>
<proteinExistence type="predicted"/>
<name>A0A220UP69_9GAMM</name>
<sequence>MKGIIVLDQLELSSEGVFANQEKIALRQGDIDGACGPYSILMGLIYHGVVTRAEVTSPDRVDGRTRLGKFLDGLCIFDTMVRKGTKIDELEWLVGHFKSSPQAKVDLRTLESESTRELAYEISECIDTDNPVVVGIDWQGGGAHWALVVGYEYFENQDDTQIITKLYLLDPGFEGPTTTYWNAVIQVADNTGSIINSGRFPSNHWSSNANKPTLCKIFTGLALEQN</sequence>
<evidence type="ECO:0000313" key="2">
    <source>
        <dbReference type="Proteomes" id="UP000198367"/>
    </source>
</evidence>
<dbReference type="Proteomes" id="UP000198367">
    <property type="component" value="Chromosome"/>
</dbReference>
<evidence type="ECO:0000313" key="1">
    <source>
        <dbReference type="EMBL" id="ASK69463.1"/>
    </source>
</evidence>